<dbReference type="InterPro" id="IPR036291">
    <property type="entry name" value="NAD(P)-bd_dom_sf"/>
</dbReference>
<sequence>MNSTVLVTGATGKTGRRLVPQLAARGVTVRTASRNPAPADAHVEPVHFDWSDESTYAAALKEVDAVYVVTANLSGITTHQSQQVASLLDAAAVAGARRVVLLSAFGVDQAPAEDPLRRIERVVEEAGMPSTILRPGTFMQNFSEKHWSNLDATIRERDEIAMPGGDALVSYVSTHDIAAVAAVALTEDGHDGKAYSLTGREALTLAEVAHHISVAAGRQVRYVESGPQTIRDALLATGMPTDQAEYVTQLFVAAMTTGAFGVVTDDIAAVTGRPATTFAEYAAGAADAWRRPTTNHVSAT</sequence>
<dbReference type="RefSeq" id="WP_271217563.1">
    <property type="nucleotide sequence ID" value="NZ_BAAAVD010000004.1"/>
</dbReference>
<dbReference type="Pfam" id="PF05368">
    <property type="entry name" value="NmrA"/>
    <property type="match status" value="1"/>
</dbReference>
<proteinExistence type="predicted"/>
<gene>
    <name evidence="2" type="ORF">GCM10017600_24840</name>
</gene>
<dbReference type="PANTHER" id="PTHR43162">
    <property type="match status" value="1"/>
</dbReference>
<feature type="domain" description="NmrA-like" evidence="1">
    <location>
        <begin position="1"/>
        <end position="281"/>
    </location>
</feature>
<dbReference type="InterPro" id="IPR008030">
    <property type="entry name" value="NmrA-like"/>
</dbReference>
<dbReference type="AlphaFoldDB" id="A0A9W6HZS3"/>
<organism evidence="2 3">
    <name type="scientific">Streptosporangium carneum</name>
    <dbReference type="NCBI Taxonomy" id="47481"/>
    <lineage>
        <taxon>Bacteria</taxon>
        <taxon>Bacillati</taxon>
        <taxon>Actinomycetota</taxon>
        <taxon>Actinomycetes</taxon>
        <taxon>Streptosporangiales</taxon>
        <taxon>Streptosporangiaceae</taxon>
        <taxon>Streptosporangium</taxon>
    </lineage>
</organism>
<dbReference type="Gene3D" id="3.90.25.10">
    <property type="entry name" value="UDP-galactose 4-epimerase, domain 1"/>
    <property type="match status" value="1"/>
</dbReference>
<reference evidence="2" key="2">
    <citation type="submission" date="2023-01" db="EMBL/GenBank/DDBJ databases">
        <authorList>
            <person name="Sun Q."/>
            <person name="Evtushenko L."/>
        </authorList>
    </citation>
    <scope>NUCLEOTIDE SEQUENCE</scope>
    <source>
        <strain evidence="2">VKM Ac-2007</strain>
    </source>
</reference>
<evidence type="ECO:0000313" key="3">
    <source>
        <dbReference type="Proteomes" id="UP001143474"/>
    </source>
</evidence>
<dbReference type="PANTHER" id="PTHR43162:SF1">
    <property type="entry name" value="PRESTALK A DIFFERENTIATION PROTEIN A"/>
    <property type="match status" value="1"/>
</dbReference>
<evidence type="ECO:0000259" key="1">
    <source>
        <dbReference type="Pfam" id="PF05368"/>
    </source>
</evidence>
<reference evidence="2" key="1">
    <citation type="journal article" date="2014" name="Int. J. Syst. Evol. Microbiol.">
        <title>Complete genome sequence of Corynebacterium casei LMG S-19264T (=DSM 44701T), isolated from a smear-ripened cheese.</title>
        <authorList>
            <consortium name="US DOE Joint Genome Institute (JGI-PGF)"/>
            <person name="Walter F."/>
            <person name="Albersmeier A."/>
            <person name="Kalinowski J."/>
            <person name="Ruckert C."/>
        </authorList>
    </citation>
    <scope>NUCLEOTIDE SEQUENCE</scope>
    <source>
        <strain evidence="2">VKM Ac-2007</strain>
    </source>
</reference>
<keyword evidence="3" id="KW-1185">Reference proteome</keyword>
<dbReference type="EMBL" id="BSEV01000004">
    <property type="protein sequence ID" value="GLK09078.1"/>
    <property type="molecule type" value="Genomic_DNA"/>
</dbReference>
<name>A0A9W6HZS3_9ACTN</name>
<dbReference type="Gene3D" id="3.40.50.720">
    <property type="entry name" value="NAD(P)-binding Rossmann-like Domain"/>
    <property type="match status" value="1"/>
</dbReference>
<accession>A0A9W6HZS3</accession>
<protein>
    <submittedName>
        <fullName evidence="2">NmrA family protein</fullName>
    </submittedName>
</protein>
<dbReference type="InterPro" id="IPR051604">
    <property type="entry name" value="Ergot_Alk_Oxidoreductase"/>
</dbReference>
<dbReference type="SUPFAM" id="SSF51735">
    <property type="entry name" value="NAD(P)-binding Rossmann-fold domains"/>
    <property type="match status" value="1"/>
</dbReference>
<comment type="caution">
    <text evidence="2">The sequence shown here is derived from an EMBL/GenBank/DDBJ whole genome shotgun (WGS) entry which is preliminary data.</text>
</comment>
<dbReference type="Proteomes" id="UP001143474">
    <property type="component" value="Unassembled WGS sequence"/>
</dbReference>
<evidence type="ECO:0000313" key="2">
    <source>
        <dbReference type="EMBL" id="GLK09078.1"/>
    </source>
</evidence>